<dbReference type="InterPro" id="IPR000667">
    <property type="entry name" value="Peptidase_S13"/>
</dbReference>
<dbReference type="Gene3D" id="3.40.710.10">
    <property type="entry name" value="DD-peptidase/beta-lactamase superfamily"/>
    <property type="match status" value="2"/>
</dbReference>
<evidence type="ECO:0000256" key="2">
    <source>
        <dbReference type="ARBA" id="ARBA00022801"/>
    </source>
</evidence>
<comment type="caution">
    <text evidence="3">The sequence shown here is derived from an EMBL/GenBank/DDBJ whole genome shotgun (WGS) entry which is preliminary data.</text>
</comment>
<evidence type="ECO:0000313" key="4">
    <source>
        <dbReference type="Proteomes" id="UP000576209"/>
    </source>
</evidence>
<evidence type="ECO:0000256" key="1">
    <source>
        <dbReference type="ARBA" id="ARBA00006096"/>
    </source>
</evidence>
<accession>A0A840E6E4</accession>
<proteinExistence type="inferred from homology"/>
<dbReference type="GO" id="GO:0000270">
    <property type="term" value="P:peptidoglycan metabolic process"/>
    <property type="evidence" value="ECO:0007669"/>
    <property type="project" value="TreeGrafter"/>
</dbReference>
<keyword evidence="2 3" id="KW-0378">Hydrolase</keyword>
<dbReference type="Proteomes" id="UP000576209">
    <property type="component" value="Unassembled WGS sequence"/>
</dbReference>
<dbReference type="EC" id="3.4.21.-" evidence="3"/>
<keyword evidence="4" id="KW-1185">Reference proteome</keyword>
<keyword evidence="3" id="KW-0121">Carboxypeptidase</keyword>
<dbReference type="AlphaFoldDB" id="A0A840E6E4"/>
<dbReference type="PRINTS" id="PR00922">
    <property type="entry name" value="DADACBPTASE3"/>
</dbReference>
<dbReference type="Pfam" id="PF02113">
    <property type="entry name" value="Peptidase_S13"/>
    <property type="match status" value="1"/>
</dbReference>
<evidence type="ECO:0000313" key="3">
    <source>
        <dbReference type="EMBL" id="MBB4078767.1"/>
    </source>
</evidence>
<reference evidence="3 4" key="1">
    <citation type="submission" date="2020-08" db="EMBL/GenBank/DDBJ databases">
        <title>Genomic Encyclopedia of Type Strains, Phase IV (KMG-IV): sequencing the most valuable type-strain genomes for metagenomic binning, comparative biology and taxonomic classification.</title>
        <authorList>
            <person name="Goeker M."/>
        </authorList>
    </citation>
    <scope>NUCLEOTIDE SEQUENCE [LARGE SCALE GENOMIC DNA]</scope>
    <source>
        <strain evidence="3 4">DSM 105137</strain>
    </source>
</reference>
<keyword evidence="3" id="KW-0645">Protease</keyword>
<dbReference type="GO" id="GO:0009002">
    <property type="term" value="F:serine-type D-Ala-D-Ala carboxypeptidase activity"/>
    <property type="evidence" value="ECO:0007669"/>
    <property type="project" value="UniProtKB-EC"/>
</dbReference>
<name>A0A840E6E4_9BACT</name>
<dbReference type="EMBL" id="JACIFF010000003">
    <property type="protein sequence ID" value="MBB4078767.1"/>
    <property type="molecule type" value="Genomic_DNA"/>
</dbReference>
<gene>
    <name evidence="3" type="ORF">GGR28_001384</name>
</gene>
<dbReference type="EC" id="3.4.16.4" evidence="3"/>
<sequence length="413" mass="46680">MDRNPVFSTGHTGFCIYDVAGDTVVYAYNADRYFVPASNVKLLTFYLSWRILADRAPAVFYRHYADRTEVWGSGYPLLLHPEFGAYDELSPWLTAQQRPLVLNFPTTEQPPRYGAGWSWDDYEYGYVYERSSFPVYGNRLYLDLTPLDASGESHLYGSPPAVASALLQDSDQERTISRSEGSNLFTVGETFYNPANFPLQRALVLSPELTTDLVAQALPQQSVGIGNRPLPPTGQYQRLEVSLPDTVYRKLLQDSDNYLAEQLIIQCAADRYGTPDEERLLDFATDTLFAEMKLGRMRYADGSGLSRYNLLQPRQLARIVLALDESVGRERLLNLLPAGGVNGTLTKRFADRPETYVWAKTGSLSGVVCLSGLVRTRTGRWLAFSFLHNNVVGRSSEYYREMERVLGWAYDHM</sequence>
<organism evidence="3 4">
    <name type="scientific">Neolewinella aquimaris</name>
    <dbReference type="NCBI Taxonomy" id="1835722"/>
    <lineage>
        <taxon>Bacteria</taxon>
        <taxon>Pseudomonadati</taxon>
        <taxon>Bacteroidota</taxon>
        <taxon>Saprospiria</taxon>
        <taxon>Saprospirales</taxon>
        <taxon>Lewinellaceae</taxon>
        <taxon>Neolewinella</taxon>
    </lineage>
</organism>
<dbReference type="SUPFAM" id="SSF56601">
    <property type="entry name" value="beta-lactamase/transpeptidase-like"/>
    <property type="match status" value="1"/>
</dbReference>
<comment type="similarity">
    <text evidence="1">Belongs to the peptidase S13 family.</text>
</comment>
<protein>
    <submittedName>
        <fullName evidence="3">D-alanyl-D-alanine carboxypeptidase/D-alanyl-D-alanine-endopeptidase (Penicillin-binding protein 4)</fullName>
        <ecNumber evidence="3">3.4.16.4</ecNumber>
        <ecNumber evidence="3">3.4.21.-</ecNumber>
    </submittedName>
</protein>
<dbReference type="PANTHER" id="PTHR30023">
    <property type="entry name" value="D-ALANYL-D-ALANINE CARBOXYPEPTIDASE"/>
    <property type="match status" value="1"/>
</dbReference>
<dbReference type="GO" id="GO:0006508">
    <property type="term" value="P:proteolysis"/>
    <property type="evidence" value="ECO:0007669"/>
    <property type="project" value="InterPro"/>
</dbReference>
<dbReference type="PANTHER" id="PTHR30023:SF0">
    <property type="entry name" value="PENICILLIN-SENSITIVE CARBOXYPEPTIDASE A"/>
    <property type="match status" value="1"/>
</dbReference>
<dbReference type="RefSeq" id="WP_183495011.1">
    <property type="nucleotide sequence ID" value="NZ_JACIFF010000003.1"/>
</dbReference>
<dbReference type="InterPro" id="IPR012338">
    <property type="entry name" value="Beta-lactam/transpept-like"/>
</dbReference>